<accession>A0A368GTA1</accession>
<evidence type="ECO:0000313" key="2">
    <source>
        <dbReference type="Proteomes" id="UP000252519"/>
    </source>
</evidence>
<organism evidence="1 2">
    <name type="scientific">Ancylostoma caninum</name>
    <name type="common">Dog hookworm</name>
    <dbReference type="NCBI Taxonomy" id="29170"/>
    <lineage>
        <taxon>Eukaryota</taxon>
        <taxon>Metazoa</taxon>
        <taxon>Ecdysozoa</taxon>
        <taxon>Nematoda</taxon>
        <taxon>Chromadorea</taxon>
        <taxon>Rhabditida</taxon>
        <taxon>Rhabditina</taxon>
        <taxon>Rhabditomorpha</taxon>
        <taxon>Strongyloidea</taxon>
        <taxon>Ancylostomatidae</taxon>
        <taxon>Ancylostomatinae</taxon>
        <taxon>Ancylostoma</taxon>
    </lineage>
</organism>
<gene>
    <name evidence="1" type="ORF">ANCCAN_06367</name>
</gene>
<protein>
    <submittedName>
        <fullName evidence="1">Uncharacterized protein</fullName>
    </submittedName>
</protein>
<comment type="caution">
    <text evidence="1">The sequence shown here is derived from an EMBL/GenBank/DDBJ whole genome shotgun (WGS) entry which is preliminary data.</text>
</comment>
<dbReference type="EMBL" id="JOJR01000060">
    <property type="protein sequence ID" value="RCN47593.1"/>
    <property type="molecule type" value="Genomic_DNA"/>
</dbReference>
<reference evidence="1 2" key="1">
    <citation type="submission" date="2014-10" db="EMBL/GenBank/DDBJ databases">
        <title>Draft genome of the hookworm Ancylostoma caninum.</title>
        <authorList>
            <person name="Mitreva M."/>
        </authorList>
    </citation>
    <scope>NUCLEOTIDE SEQUENCE [LARGE SCALE GENOMIC DNA]</scope>
    <source>
        <strain evidence="1 2">Baltimore</strain>
    </source>
</reference>
<keyword evidence="2" id="KW-1185">Reference proteome</keyword>
<evidence type="ECO:0000313" key="1">
    <source>
        <dbReference type="EMBL" id="RCN47593.1"/>
    </source>
</evidence>
<proteinExistence type="predicted"/>
<name>A0A368GTA1_ANCCA</name>
<dbReference type="Proteomes" id="UP000252519">
    <property type="component" value="Unassembled WGS sequence"/>
</dbReference>
<dbReference type="AlphaFoldDB" id="A0A368GTA1"/>
<sequence>MSDFGKSLLMSDVIQSLKCVFIFSNGDNVMSDVVVHPFYYEHPIEIHGLRRLLEVVASTPLTYRLLRVLRVELYPPQPTCANCHLSDFMAVVSSSSIYFYRELHFKTPGRYAHENCCGLAQSA</sequence>